<proteinExistence type="predicted"/>
<reference evidence="2 3" key="1">
    <citation type="submission" date="2018-06" db="EMBL/GenBank/DDBJ databases">
        <title>Complete Genome Sequence of Desulfobacter hydrogenophilus (DSM3380).</title>
        <authorList>
            <person name="Marietou A."/>
            <person name="Schreiber L."/>
            <person name="Marshall I."/>
            <person name="Jorgensen B."/>
        </authorList>
    </citation>
    <scope>NUCLEOTIDE SEQUENCE [LARGE SCALE GENOMIC DNA]</scope>
    <source>
        <strain evidence="2 3">DSM 3380</strain>
    </source>
</reference>
<feature type="domain" description="GAF" evidence="1">
    <location>
        <begin position="1"/>
        <end position="141"/>
    </location>
</feature>
<dbReference type="Gene3D" id="3.30.450.40">
    <property type="match status" value="1"/>
</dbReference>
<evidence type="ECO:0000313" key="2">
    <source>
        <dbReference type="EMBL" id="RAM01195.1"/>
    </source>
</evidence>
<dbReference type="InterPro" id="IPR003018">
    <property type="entry name" value="GAF"/>
</dbReference>
<organism evidence="2 3">
    <name type="scientific">Desulfobacter hydrogenophilus</name>
    <dbReference type="NCBI Taxonomy" id="2291"/>
    <lineage>
        <taxon>Bacteria</taxon>
        <taxon>Pseudomonadati</taxon>
        <taxon>Thermodesulfobacteriota</taxon>
        <taxon>Desulfobacteria</taxon>
        <taxon>Desulfobacterales</taxon>
        <taxon>Desulfobacteraceae</taxon>
        <taxon>Desulfobacter</taxon>
    </lineage>
</organism>
<evidence type="ECO:0000313" key="3">
    <source>
        <dbReference type="Proteomes" id="UP000248798"/>
    </source>
</evidence>
<dbReference type="InterPro" id="IPR029016">
    <property type="entry name" value="GAF-like_dom_sf"/>
</dbReference>
<evidence type="ECO:0000259" key="1">
    <source>
        <dbReference type="Pfam" id="PF13185"/>
    </source>
</evidence>
<sequence length="151" mass="17115">MQDICRIVVELGGYRLAWIGSAEDNQEQRVRPVVHRGYEKDYLKLFNMTWTNTQRRREPTGSAIRNSAPSVFQNILTNPNYEVWRKEALKRGYASAAALPLKKKDKPFGALSICAAEPNAFGKDELQLLEELAGVIRTALENETKTPAQEH</sequence>
<dbReference type="EMBL" id="QLNI01000030">
    <property type="protein sequence ID" value="RAM01195.1"/>
    <property type="molecule type" value="Genomic_DNA"/>
</dbReference>
<dbReference type="SUPFAM" id="SSF55781">
    <property type="entry name" value="GAF domain-like"/>
    <property type="match status" value="1"/>
</dbReference>
<dbReference type="AlphaFoldDB" id="A0A328FDT0"/>
<accession>A0A328FDT0</accession>
<name>A0A328FDT0_9BACT</name>
<comment type="caution">
    <text evidence="2">The sequence shown here is derived from an EMBL/GenBank/DDBJ whole genome shotgun (WGS) entry which is preliminary data.</text>
</comment>
<dbReference type="Proteomes" id="UP000248798">
    <property type="component" value="Unassembled WGS sequence"/>
</dbReference>
<dbReference type="Pfam" id="PF13185">
    <property type="entry name" value="GAF_2"/>
    <property type="match status" value="1"/>
</dbReference>
<protein>
    <recommendedName>
        <fullName evidence="1">GAF domain-containing protein</fullName>
    </recommendedName>
</protein>
<gene>
    <name evidence="2" type="ORF">DO021_14745</name>
</gene>